<dbReference type="InterPro" id="IPR011008">
    <property type="entry name" value="Dimeric_a/b-barrel"/>
</dbReference>
<name>M5U5Y5_9BACT</name>
<organism evidence="4 5">
    <name type="scientific">Rhodopirellula sallentina SM41</name>
    <dbReference type="NCBI Taxonomy" id="1263870"/>
    <lineage>
        <taxon>Bacteria</taxon>
        <taxon>Pseudomonadati</taxon>
        <taxon>Planctomycetota</taxon>
        <taxon>Planctomycetia</taxon>
        <taxon>Pirellulales</taxon>
        <taxon>Pirellulaceae</taxon>
        <taxon>Rhodopirellula</taxon>
    </lineage>
</organism>
<dbReference type="InterPro" id="IPR005545">
    <property type="entry name" value="YCII"/>
</dbReference>
<dbReference type="OrthoDB" id="9795306at2"/>
<accession>M5U5Y5</accession>
<dbReference type="SUPFAM" id="SSF54593">
    <property type="entry name" value="Glyoxalase/Bleomycin resistance protein/Dihydroxybiphenyl dioxygenase"/>
    <property type="match status" value="1"/>
</dbReference>
<proteinExistence type="inferred from homology"/>
<dbReference type="Pfam" id="PF00903">
    <property type="entry name" value="Glyoxalase"/>
    <property type="match status" value="1"/>
</dbReference>
<comment type="caution">
    <text evidence="4">The sequence shown here is derived from an EMBL/GenBank/DDBJ whole genome shotgun (WGS) entry which is preliminary data.</text>
</comment>
<dbReference type="InterPro" id="IPR004360">
    <property type="entry name" value="Glyas_Fos-R_dOase_dom"/>
</dbReference>
<dbReference type="Pfam" id="PF03795">
    <property type="entry name" value="YCII"/>
    <property type="match status" value="1"/>
</dbReference>
<feature type="domain" description="Glyoxalase/fosfomycin resistance/dioxygenase" evidence="2">
    <location>
        <begin position="148"/>
        <end position="273"/>
    </location>
</feature>
<dbReference type="InterPro" id="IPR029068">
    <property type="entry name" value="Glyas_Bleomycin-R_OHBP_Dase"/>
</dbReference>
<dbReference type="PANTHER" id="PTHR35174:SF4">
    <property type="entry name" value="BLL7163 PROTEIN"/>
    <property type="match status" value="1"/>
</dbReference>
<dbReference type="Proteomes" id="UP000011885">
    <property type="component" value="Unassembled WGS sequence"/>
</dbReference>
<protein>
    <submittedName>
        <fullName evidence="4">DGPFAETKE family protein</fullName>
    </submittedName>
</protein>
<evidence type="ECO:0000313" key="4">
    <source>
        <dbReference type="EMBL" id="EMI56872.1"/>
    </source>
</evidence>
<dbReference type="PATRIC" id="fig|1263870.3.peg.1841"/>
<dbReference type="Gene3D" id="3.10.180.10">
    <property type="entry name" value="2,3-Dihydroxybiphenyl 1,2-Dioxygenase, domain 1"/>
    <property type="match status" value="1"/>
</dbReference>
<dbReference type="SUPFAM" id="SSF54909">
    <property type="entry name" value="Dimeric alpha+beta barrel"/>
    <property type="match status" value="1"/>
</dbReference>
<reference evidence="4 5" key="1">
    <citation type="journal article" date="2013" name="Mar. Genomics">
        <title>Expression of sulfatases in Rhodopirellula baltica and the diversity of sulfatases in the genus Rhodopirellula.</title>
        <authorList>
            <person name="Wegner C.E."/>
            <person name="Richter-Heitmann T."/>
            <person name="Klindworth A."/>
            <person name="Klockow C."/>
            <person name="Richter M."/>
            <person name="Achstetter T."/>
            <person name="Glockner F.O."/>
            <person name="Harder J."/>
        </authorList>
    </citation>
    <scope>NUCLEOTIDE SEQUENCE [LARGE SCALE GENOMIC DNA]</scope>
    <source>
        <strain evidence="4 5">SM41</strain>
    </source>
</reference>
<dbReference type="CDD" id="cd06588">
    <property type="entry name" value="PhnB_like"/>
    <property type="match status" value="1"/>
</dbReference>
<evidence type="ECO:0000256" key="1">
    <source>
        <dbReference type="ARBA" id="ARBA00007689"/>
    </source>
</evidence>
<gene>
    <name evidence="4" type="ORF">RSSM_01718</name>
</gene>
<evidence type="ECO:0000259" key="3">
    <source>
        <dbReference type="Pfam" id="PF03795"/>
    </source>
</evidence>
<dbReference type="Gene3D" id="3.30.70.1060">
    <property type="entry name" value="Dimeric alpha+beta barrel"/>
    <property type="match status" value="1"/>
</dbReference>
<dbReference type="PANTHER" id="PTHR35174">
    <property type="entry name" value="BLL7171 PROTEIN-RELATED"/>
    <property type="match status" value="1"/>
</dbReference>
<dbReference type="EMBL" id="ANOH01000120">
    <property type="protein sequence ID" value="EMI56872.1"/>
    <property type="molecule type" value="Genomic_DNA"/>
</dbReference>
<feature type="domain" description="YCII-related" evidence="3">
    <location>
        <begin position="1"/>
        <end position="101"/>
    </location>
</feature>
<sequence length="285" mass="31722">MRVMVIVKASPSSESGKLPSEDQLAEMGRFNEELAKAGVMRSGDGLKPSSEGIRVHFSGPDRIVTDGPFTETKELIAGYWVWEVENMQEAVAWVRKCPNPMIEDSDIEIRPFYEMSDFADSDSSGEIAEQESRLRCNVAAKDALLQPYLFFGGRCEEALEFYQSNLGAEIVMQMRWQDSPEPMPEGTLPEGYAEKIMHATFQVGQQTLFASDGCGEPAHFDGFRLSLSVPTEEDAERVFDALSKDGKVDMPLTQTFWATKYGMATDPFGVGWMVMVPGDQQLPTQ</sequence>
<evidence type="ECO:0000313" key="5">
    <source>
        <dbReference type="Proteomes" id="UP000011885"/>
    </source>
</evidence>
<dbReference type="AlphaFoldDB" id="M5U5Y5"/>
<evidence type="ECO:0000259" key="2">
    <source>
        <dbReference type="Pfam" id="PF00903"/>
    </source>
</evidence>
<keyword evidence="5" id="KW-1185">Reference proteome</keyword>
<dbReference type="RefSeq" id="WP_008676372.1">
    <property type="nucleotide sequence ID" value="NZ_ANOH01000120.1"/>
</dbReference>
<comment type="similarity">
    <text evidence="1">Belongs to the YciI family.</text>
</comment>
<dbReference type="InterPro" id="IPR028973">
    <property type="entry name" value="PhnB-like"/>
</dbReference>